<accession>A0A2K3D645</accession>
<dbReference type="KEGG" id="cre:CHLRE_12g551801v5"/>
<feature type="region of interest" description="Disordered" evidence="1">
    <location>
        <begin position="223"/>
        <end position="243"/>
    </location>
</feature>
<gene>
    <name evidence="4" type="ORF">CHLRE_12g551801v5</name>
</gene>
<dbReference type="Proteomes" id="UP000006906">
    <property type="component" value="Chromosome 12"/>
</dbReference>
<protein>
    <recommendedName>
        <fullName evidence="3">Exocyst complex component Sec10-like alpha-helical bundle domain-containing protein</fullName>
    </recommendedName>
</protein>
<evidence type="ECO:0000313" key="4">
    <source>
        <dbReference type="EMBL" id="PNW75998.1"/>
    </source>
</evidence>
<dbReference type="EMBL" id="CM008973">
    <property type="protein sequence ID" value="PNW75998.1"/>
    <property type="molecule type" value="Genomic_DNA"/>
</dbReference>
<dbReference type="GO" id="GO:0005737">
    <property type="term" value="C:cytoplasm"/>
    <property type="evidence" value="ECO:0007669"/>
    <property type="project" value="InterPro"/>
</dbReference>
<keyword evidence="5" id="KW-1185">Reference proteome</keyword>
<evidence type="ECO:0000256" key="2">
    <source>
        <dbReference type="SAM" id="SignalP"/>
    </source>
</evidence>
<evidence type="ECO:0000313" key="5">
    <source>
        <dbReference type="Proteomes" id="UP000006906"/>
    </source>
</evidence>
<feature type="signal peptide" evidence="2">
    <location>
        <begin position="1"/>
        <end position="18"/>
    </location>
</feature>
<feature type="domain" description="Exocyst complex component Sec10-like alpha-helical bundle" evidence="3">
    <location>
        <begin position="8"/>
        <end position="211"/>
    </location>
</feature>
<proteinExistence type="predicted"/>
<dbReference type="InterPro" id="IPR048627">
    <property type="entry name" value="Sec10_HB"/>
</dbReference>
<evidence type="ECO:0000256" key="1">
    <source>
        <dbReference type="SAM" id="MobiDB-lite"/>
    </source>
</evidence>
<dbReference type="STRING" id="3055.A0A2K3D645"/>
<dbReference type="InterPro" id="IPR009976">
    <property type="entry name" value="Sec10-like"/>
</dbReference>
<keyword evidence="2" id="KW-0732">Signal</keyword>
<dbReference type="AlphaFoldDB" id="A0A2K3D645"/>
<dbReference type="Gramene" id="PNW75998">
    <property type="protein sequence ID" value="PNW75998"/>
    <property type="gene ID" value="CHLRE_12g551801v5"/>
</dbReference>
<name>A0A2K3D645_CHLRE</name>
<dbReference type="RefSeq" id="XP_042918983.1">
    <property type="nucleotide sequence ID" value="XM_043069005.1"/>
</dbReference>
<dbReference type="PANTHER" id="PTHR12100:SF0">
    <property type="entry name" value="EXOCYST COMPLEX COMPONENT 5"/>
    <property type="match status" value="1"/>
</dbReference>
<reference evidence="4 5" key="1">
    <citation type="journal article" date="2007" name="Science">
        <title>The Chlamydomonas genome reveals the evolution of key animal and plant functions.</title>
        <authorList>
            <person name="Merchant S.S."/>
            <person name="Prochnik S.E."/>
            <person name="Vallon O."/>
            <person name="Harris E.H."/>
            <person name="Karpowicz S.J."/>
            <person name="Witman G.B."/>
            <person name="Terry A."/>
            <person name="Salamov A."/>
            <person name="Fritz-Laylin L.K."/>
            <person name="Marechal-Drouard L."/>
            <person name="Marshall W.F."/>
            <person name="Qu L.H."/>
            <person name="Nelson D.R."/>
            <person name="Sanderfoot A.A."/>
            <person name="Spalding M.H."/>
            <person name="Kapitonov V.V."/>
            <person name="Ren Q."/>
            <person name="Ferris P."/>
            <person name="Lindquist E."/>
            <person name="Shapiro H."/>
            <person name="Lucas S.M."/>
            <person name="Grimwood J."/>
            <person name="Schmutz J."/>
            <person name="Cardol P."/>
            <person name="Cerutti H."/>
            <person name="Chanfreau G."/>
            <person name="Chen C.L."/>
            <person name="Cognat V."/>
            <person name="Croft M.T."/>
            <person name="Dent R."/>
            <person name="Dutcher S."/>
            <person name="Fernandez E."/>
            <person name="Fukuzawa H."/>
            <person name="Gonzalez-Ballester D."/>
            <person name="Gonzalez-Halphen D."/>
            <person name="Hallmann A."/>
            <person name="Hanikenne M."/>
            <person name="Hippler M."/>
            <person name="Inwood W."/>
            <person name="Jabbari K."/>
            <person name="Kalanon M."/>
            <person name="Kuras R."/>
            <person name="Lefebvre P.A."/>
            <person name="Lemaire S.D."/>
            <person name="Lobanov A.V."/>
            <person name="Lohr M."/>
            <person name="Manuell A."/>
            <person name="Meier I."/>
            <person name="Mets L."/>
            <person name="Mittag M."/>
            <person name="Mittelmeier T."/>
            <person name="Moroney J.V."/>
            <person name="Moseley J."/>
            <person name="Napoli C."/>
            <person name="Nedelcu A.M."/>
            <person name="Niyogi K."/>
            <person name="Novoselov S.V."/>
            <person name="Paulsen I.T."/>
            <person name="Pazour G."/>
            <person name="Purton S."/>
            <person name="Ral J.P."/>
            <person name="Riano-Pachon D.M."/>
            <person name="Riekhof W."/>
            <person name="Rymarquis L."/>
            <person name="Schroda M."/>
            <person name="Stern D."/>
            <person name="Umen J."/>
            <person name="Willows R."/>
            <person name="Wilson N."/>
            <person name="Zimmer S.L."/>
            <person name="Allmer J."/>
            <person name="Balk J."/>
            <person name="Bisova K."/>
            <person name="Chen C.J."/>
            <person name="Elias M."/>
            <person name="Gendler K."/>
            <person name="Hauser C."/>
            <person name="Lamb M.R."/>
            <person name="Ledford H."/>
            <person name="Long J.C."/>
            <person name="Minagawa J."/>
            <person name="Page M.D."/>
            <person name="Pan J."/>
            <person name="Pootakham W."/>
            <person name="Roje S."/>
            <person name="Rose A."/>
            <person name="Stahlberg E."/>
            <person name="Terauchi A.M."/>
            <person name="Yang P."/>
            <person name="Ball S."/>
            <person name="Bowler C."/>
            <person name="Dieckmann C.L."/>
            <person name="Gladyshev V.N."/>
            <person name="Green P."/>
            <person name="Jorgensen R."/>
            <person name="Mayfield S."/>
            <person name="Mueller-Roeber B."/>
            <person name="Rajamani S."/>
            <person name="Sayre R.T."/>
            <person name="Brokstein P."/>
            <person name="Dubchak I."/>
            <person name="Goodstein D."/>
            <person name="Hornick L."/>
            <person name="Huang Y.W."/>
            <person name="Jhaveri J."/>
            <person name="Luo Y."/>
            <person name="Martinez D."/>
            <person name="Ngau W.C."/>
            <person name="Otillar B."/>
            <person name="Poliakov A."/>
            <person name="Porter A."/>
            <person name="Szajkowski L."/>
            <person name="Werner G."/>
            <person name="Zhou K."/>
            <person name="Grigoriev I.V."/>
            <person name="Rokhsar D.S."/>
            <person name="Grossman A.R."/>
        </authorList>
    </citation>
    <scope>NUCLEOTIDE SEQUENCE [LARGE SCALE GENOMIC DNA]</scope>
    <source>
        <strain evidence="5">CC-503</strain>
    </source>
</reference>
<dbReference type="OrthoDB" id="125856at2759"/>
<feature type="chain" id="PRO_5014403655" description="Exocyst complex component Sec10-like alpha-helical bundle domain-containing protein" evidence="2">
    <location>
        <begin position="19"/>
        <end position="243"/>
    </location>
</feature>
<sequence length="243" mass="25403">MFSLCSLVVLPALGGAAAEVSACAAGLGLALRAVEAAVLGVMGALVDMLVIQAEKVLMYEQRAAEFLPAESGLDAAALDRPTGACLLVCALFEALGRACRAHLDGPNLTSCLLDVGCRMHATFLNHMQQYCYNAAGALRWRNDVAAYSEALQAWGLGPALDGRLAAVGGLCGILVVEPEQLLPLVNGTLRLDHREAIKYVRLRQDFHLARVQGRSLQQVFGEDSAVVPGGGGPPAGAGPMRQA</sequence>
<dbReference type="PANTHER" id="PTHR12100">
    <property type="entry name" value="SEC10"/>
    <property type="match status" value="1"/>
</dbReference>
<dbReference type="GeneID" id="66055811"/>
<organism evidence="4 5">
    <name type="scientific">Chlamydomonas reinhardtii</name>
    <name type="common">Chlamydomonas smithii</name>
    <dbReference type="NCBI Taxonomy" id="3055"/>
    <lineage>
        <taxon>Eukaryota</taxon>
        <taxon>Viridiplantae</taxon>
        <taxon>Chlorophyta</taxon>
        <taxon>core chlorophytes</taxon>
        <taxon>Chlorophyceae</taxon>
        <taxon>CS clade</taxon>
        <taxon>Chlamydomonadales</taxon>
        <taxon>Chlamydomonadaceae</taxon>
        <taxon>Chlamydomonas</taxon>
    </lineage>
</organism>
<evidence type="ECO:0000259" key="3">
    <source>
        <dbReference type="Pfam" id="PF07393"/>
    </source>
</evidence>
<dbReference type="Pfam" id="PF07393">
    <property type="entry name" value="Sec10_HB"/>
    <property type="match status" value="1"/>
</dbReference>
<dbReference type="InParanoid" id="A0A2K3D645"/>